<reference evidence="1 2" key="1">
    <citation type="journal article" date="2018" name="PLoS Genet.">
        <title>Repeat elements organise 3D genome structure and mediate transcription in the filamentous fungus Epichloe festucae.</title>
        <authorList>
            <person name="Winter D.J."/>
            <person name="Ganley A.R.D."/>
            <person name="Young C.A."/>
            <person name="Liachko I."/>
            <person name="Schardl C.L."/>
            <person name="Dupont P.Y."/>
            <person name="Berry D."/>
            <person name="Ram A."/>
            <person name="Scott B."/>
            <person name="Cox M.P."/>
        </authorList>
    </citation>
    <scope>NUCLEOTIDE SEQUENCE [LARGE SCALE GENOMIC DNA]</scope>
    <source>
        <strain evidence="1 2">Fl1</strain>
    </source>
</reference>
<dbReference type="EMBL" id="CP031390">
    <property type="protein sequence ID" value="QPH16138.1"/>
    <property type="molecule type" value="Genomic_DNA"/>
</dbReference>
<gene>
    <name evidence="1" type="ORF">C2857_000701</name>
</gene>
<proteinExistence type="predicted"/>
<evidence type="ECO:0000313" key="1">
    <source>
        <dbReference type="EMBL" id="QPH16138.1"/>
    </source>
</evidence>
<keyword evidence="2" id="KW-1185">Reference proteome</keyword>
<organism evidence="1 2">
    <name type="scientific">Epichloe festucae (strain Fl1)</name>
    <dbReference type="NCBI Taxonomy" id="877507"/>
    <lineage>
        <taxon>Eukaryota</taxon>
        <taxon>Fungi</taxon>
        <taxon>Dikarya</taxon>
        <taxon>Ascomycota</taxon>
        <taxon>Pezizomycotina</taxon>
        <taxon>Sordariomycetes</taxon>
        <taxon>Hypocreomycetidae</taxon>
        <taxon>Hypocreales</taxon>
        <taxon>Clavicipitaceae</taxon>
        <taxon>Epichloe</taxon>
    </lineage>
</organism>
<dbReference type="Proteomes" id="UP000594364">
    <property type="component" value="Chromosome 6"/>
</dbReference>
<accession>A0A7U3Q293</accession>
<dbReference type="AlphaFoldDB" id="A0A7U3Q293"/>
<name>A0A7U3Q293_EPIFF</name>
<evidence type="ECO:0000313" key="2">
    <source>
        <dbReference type="Proteomes" id="UP000594364"/>
    </source>
</evidence>
<protein>
    <submittedName>
        <fullName evidence="1">Uncharacterized protein</fullName>
    </submittedName>
</protein>
<dbReference type="OrthoDB" id="4876535at2759"/>
<sequence>MALTQPAACTKWLRDADELKFHVRSTNPATNNRRLSLRPSPKDKALGFPAGTFHYVGLDDTSPQLVARMTGGALSSTTGETINHGGCINFQRGLGDGQTLQFSFFFGNIARFPPAADTDWTLKPSSGGLELHHNQPAGSKGGFALCKANFDLDSGPRYDLTYFWSDGKPAKLDGCELVTIVSTQA</sequence>